<dbReference type="Pfam" id="PF16208">
    <property type="entry name" value="Keratin_2_head"/>
    <property type="match status" value="1"/>
</dbReference>
<dbReference type="FunFam" id="1.20.5.500:FF:000001">
    <property type="entry name" value="Type II keratin 23"/>
    <property type="match status" value="1"/>
</dbReference>
<comment type="similarity">
    <text evidence="3 4">Belongs to the intermediate filament family.</text>
</comment>
<evidence type="ECO:0000256" key="1">
    <source>
        <dbReference type="ARBA" id="ARBA00022754"/>
    </source>
</evidence>
<dbReference type="SMART" id="SM01391">
    <property type="entry name" value="Filament"/>
    <property type="match status" value="1"/>
</dbReference>
<keyword evidence="7" id="KW-1185">Reference proteome</keyword>
<dbReference type="RefSeq" id="XP_028265056.1">
    <property type="nucleotide sequence ID" value="XM_028409255.1"/>
</dbReference>
<feature type="coiled-coil region" evidence="5">
    <location>
        <begin position="121"/>
        <end position="169"/>
    </location>
</feature>
<dbReference type="PANTHER" id="PTHR45616">
    <property type="entry name" value="GATA-TYPE DOMAIN-CONTAINING PROTEIN"/>
    <property type="match status" value="1"/>
</dbReference>
<dbReference type="FunFam" id="1.20.5.170:FF:000004">
    <property type="entry name" value="Keratin, type II cytoskeletal 5"/>
    <property type="match status" value="1"/>
</dbReference>
<dbReference type="GO" id="GO:0045109">
    <property type="term" value="P:intermediate filament organization"/>
    <property type="evidence" value="ECO:0007669"/>
    <property type="project" value="TreeGrafter"/>
</dbReference>
<dbReference type="PANTHER" id="PTHR45616:SF9">
    <property type="entry name" value="KERATIN, TYPE II CYTOSKELETAL 8-RELATED"/>
    <property type="match status" value="1"/>
</dbReference>
<dbReference type="GO" id="GO:0031424">
    <property type="term" value="P:keratinization"/>
    <property type="evidence" value="ECO:0007669"/>
    <property type="project" value="TreeGrafter"/>
</dbReference>
<dbReference type="SUPFAM" id="SSF64593">
    <property type="entry name" value="Intermediate filament protein, coiled coil region"/>
    <property type="match status" value="2"/>
</dbReference>
<organism evidence="7 8">
    <name type="scientific">Parambassis ranga</name>
    <name type="common">Indian glassy fish</name>
    <dbReference type="NCBI Taxonomy" id="210632"/>
    <lineage>
        <taxon>Eukaryota</taxon>
        <taxon>Metazoa</taxon>
        <taxon>Chordata</taxon>
        <taxon>Craniata</taxon>
        <taxon>Vertebrata</taxon>
        <taxon>Euteleostomi</taxon>
        <taxon>Actinopterygii</taxon>
        <taxon>Neopterygii</taxon>
        <taxon>Teleostei</taxon>
        <taxon>Neoteleostei</taxon>
        <taxon>Acanthomorphata</taxon>
        <taxon>Ovalentaria</taxon>
        <taxon>Ambassidae</taxon>
        <taxon>Parambassis</taxon>
    </lineage>
</organism>
<dbReference type="GO" id="GO:0045095">
    <property type="term" value="C:keratin filament"/>
    <property type="evidence" value="ECO:0007669"/>
    <property type="project" value="InterPro"/>
</dbReference>
<protein>
    <submittedName>
        <fullName evidence="8">Keratin, type II cytoskeletal 8-like isoform X1</fullName>
    </submittedName>
</protein>
<dbReference type="Gene3D" id="1.20.5.1160">
    <property type="entry name" value="Vasodilator-stimulated phosphoprotein"/>
    <property type="match status" value="1"/>
</dbReference>
<dbReference type="FunFam" id="1.20.5.1160:FF:000001">
    <property type="entry name" value="Keratin type II"/>
    <property type="match status" value="1"/>
</dbReference>
<keyword evidence="1 4" id="KW-0403">Intermediate filament</keyword>
<gene>
    <name evidence="8" type="primary">LOC114438123</name>
</gene>
<dbReference type="OrthoDB" id="2441647at2759"/>
<evidence type="ECO:0000259" key="6">
    <source>
        <dbReference type="PROSITE" id="PS51842"/>
    </source>
</evidence>
<accession>A0A6P7IJU8</accession>
<dbReference type="InterPro" id="IPR003054">
    <property type="entry name" value="Keratin_II"/>
</dbReference>
<evidence type="ECO:0000256" key="4">
    <source>
        <dbReference type="RuleBase" id="RU000685"/>
    </source>
</evidence>
<dbReference type="GO" id="GO:0005615">
    <property type="term" value="C:extracellular space"/>
    <property type="evidence" value="ECO:0007669"/>
    <property type="project" value="TreeGrafter"/>
</dbReference>
<sequence>MSMRSTRSSHPSLYASGGFSSRSIGSYNTPKISANHMAPITPVTINKSLLTPLNIDIDPAVQAVRTQEKEQIKTLNNRFASFIDKVRYLEQQNKMLDTKWKLLQQHTTGSSDIEPMLKSQIANLQRQLEFLSRDKQRLDVDNAAIHDHVIEYKTKYEQEINKRNDAENEFVMIKKDVDLGYLSKVDLDDRLCAIRDELIFLRALHDAELRELTDSLKETSVVVQMDNSRGLNMDQILADVKAQYEDIAARSREEAENWYKTKFHQMTSDANQYSNELQSTKSEIAELKRLISRLQQEINAAMAQRTSLEGNIAEVEEQGEHAVQDAKGRIRDLELALQKAKHHMAHQLREYQELMNVKLALDIEISTYRKLLEGEEDRLGQASVLNVQTVSSKSAPFDNNEQQKSSPVFIKTVETFDRTY</sequence>
<dbReference type="GeneID" id="114438123"/>
<dbReference type="AlphaFoldDB" id="A0A6P7IJU8"/>
<dbReference type="InterPro" id="IPR018039">
    <property type="entry name" value="IF_conserved"/>
</dbReference>
<dbReference type="PROSITE" id="PS00226">
    <property type="entry name" value="IF_ROD_1"/>
    <property type="match status" value="1"/>
</dbReference>
<dbReference type="PROSITE" id="PS51842">
    <property type="entry name" value="IF_ROD_2"/>
    <property type="match status" value="1"/>
</dbReference>
<dbReference type="InParanoid" id="A0A6P7IJU8"/>
<feature type="coiled-coil region" evidence="5">
    <location>
        <begin position="270"/>
        <end position="350"/>
    </location>
</feature>
<dbReference type="PRINTS" id="PR01276">
    <property type="entry name" value="TYPE2KERATIN"/>
</dbReference>
<evidence type="ECO:0000256" key="3">
    <source>
        <dbReference type="ARBA" id="ARBA00061646"/>
    </source>
</evidence>
<reference evidence="8" key="1">
    <citation type="submission" date="2025-08" db="UniProtKB">
        <authorList>
            <consortium name="RefSeq"/>
        </authorList>
    </citation>
    <scope>IDENTIFICATION</scope>
</reference>
<dbReference type="InterPro" id="IPR032444">
    <property type="entry name" value="Keratin_2_head"/>
</dbReference>
<feature type="domain" description="IF rod" evidence="6">
    <location>
        <begin position="68"/>
        <end position="379"/>
    </location>
</feature>
<evidence type="ECO:0000313" key="8">
    <source>
        <dbReference type="RefSeq" id="XP_028265056.1"/>
    </source>
</evidence>
<dbReference type="Proteomes" id="UP000515145">
    <property type="component" value="Chromosome 7"/>
</dbReference>
<proteinExistence type="inferred from homology"/>
<dbReference type="Gene3D" id="1.20.5.170">
    <property type="match status" value="1"/>
</dbReference>
<dbReference type="Gene3D" id="1.20.5.500">
    <property type="entry name" value="Single helix bin"/>
    <property type="match status" value="1"/>
</dbReference>
<dbReference type="Pfam" id="PF00038">
    <property type="entry name" value="Filament"/>
    <property type="match status" value="1"/>
</dbReference>
<keyword evidence="2 5" id="KW-0175">Coiled coil</keyword>
<dbReference type="GO" id="GO:0030280">
    <property type="term" value="F:structural constituent of skin epidermis"/>
    <property type="evidence" value="ECO:0007669"/>
    <property type="project" value="TreeGrafter"/>
</dbReference>
<evidence type="ECO:0000256" key="2">
    <source>
        <dbReference type="ARBA" id="ARBA00023054"/>
    </source>
</evidence>
<name>A0A6P7IJU8_9TELE</name>
<dbReference type="InterPro" id="IPR039008">
    <property type="entry name" value="IF_rod_dom"/>
</dbReference>
<evidence type="ECO:0000313" key="7">
    <source>
        <dbReference type="Proteomes" id="UP000515145"/>
    </source>
</evidence>
<evidence type="ECO:0000256" key="5">
    <source>
        <dbReference type="SAM" id="Coils"/>
    </source>
</evidence>